<proteinExistence type="predicted"/>
<dbReference type="PRINTS" id="PR00998">
    <property type="entry name" value="CRBOXYPTASET"/>
</dbReference>
<dbReference type="SUPFAM" id="SSF55486">
    <property type="entry name" value="Metalloproteases ('zincins'), catalytic domain"/>
    <property type="match status" value="1"/>
</dbReference>
<evidence type="ECO:0000313" key="1">
    <source>
        <dbReference type="EMBL" id="SVE41724.1"/>
    </source>
</evidence>
<evidence type="ECO:0008006" key="2">
    <source>
        <dbReference type="Google" id="ProtNLM"/>
    </source>
</evidence>
<feature type="non-terminal residue" evidence="1">
    <location>
        <position position="1"/>
    </location>
</feature>
<organism evidence="1">
    <name type="scientific">marine metagenome</name>
    <dbReference type="NCBI Taxonomy" id="408172"/>
    <lineage>
        <taxon>unclassified sequences</taxon>
        <taxon>metagenomes</taxon>
        <taxon>ecological metagenomes</taxon>
    </lineage>
</organism>
<dbReference type="PANTHER" id="PTHR34217:SF1">
    <property type="entry name" value="CARBOXYPEPTIDASE 1"/>
    <property type="match status" value="1"/>
</dbReference>
<dbReference type="GO" id="GO:0006508">
    <property type="term" value="P:proteolysis"/>
    <property type="evidence" value="ECO:0007669"/>
    <property type="project" value="InterPro"/>
</dbReference>
<feature type="non-terminal residue" evidence="1">
    <location>
        <position position="236"/>
    </location>
</feature>
<protein>
    <recommendedName>
        <fullName evidence="2">Carboxypeptidase M32</fullName>
    </recommendedName>
</protein>
<dbReference type="AlphaFoldDB" id="A0A383DBJ9"/>
<dbReference type="GO" id="GO:0004181">
    <property type="term" value="F:metallocarboxypeptidase activity"/>
    <property type="evidence" value="ECO:0007669"/>
    <property type="project" value="InterPro"/>
</dbReference>
<dbReference type="EMBL" id="UINC01215833">
    <property type="protein sequence ID" value="SVE41724.1"/>
    <property type="molecule type" value="Genomic_DNA"/>
</dbReference>
<dbReference type="PANTHER" id="PTHR34217">
    <property type="entry name" value="METAL-DEPENDENT CARBOXYPEPTIDASE"/>
    <property type="match status" value="1"/>
</dbReference>
<gene>
    <name evidence="1" type="ORF">METZ01_LOCUS494578</name>
</gene>
<dbReference type="PROSITE" id="PS52034">
    <property type="entry name" value="PEPTIDASE_M32"/>
    <property type="match status" value="1"/>
</dbReference>
<dbReference type="InterPro" id="IPR001333">
    <property type="entry name" value="Peptidase_M32_Taq"/>
</dbReference>
<name>A0A383DBJ9_9ZZZZ</name>
<sequence length="236" mass="26822">PTEFVERCTRVRSEAMHVWQEARQKSDFSIFQPMLEQLVDLARQKIAYLDPQQTPYDTLLDDFEIGLTTEYLDPLFDGLRGGLIDLLRRIEVAKSAVGKTSLLPEGLSYPISQQEAFCTSISKQMGFDFDAGRMDPSTHPFSITIAQGDARITTRYDESDPFSCLYAVLHETGHALYEQGLPAAHAMTPRGEAISLGVHESQSRLWENQVGRTEQFWEYALPRFREAFPDFPEHIG</sequence>
<reference evidence="1" key="1">
    <citation type="submission" date="2018-05" db="EMBL/GenBank/DDBJ databases">
        <authorList>
            <person name="Lanie J.A."/>
            <person name="Ng W.-L."/>
            <person name="Kazmierczak K.M."/>
            <person name="Andrzejewski T.M."/>
            <person name="Davidsen T.M."/>
            <person name="Wayne K.J."/>
            <person name="Tettelin H."/>
            <person name="Glass J.I."/>
            <person name="Rusch D."/>
            <person name="Podicherti R."/>
            <person name="Tsui H.-C.T."/>
            <person name="Winkler M.E."/>
        </authorList>
    </citation>
    <scope>NUCLEOTIDE SEQUENCE</scope>
</reference>
<dbReference type="Pfam" id="PF02074">
    <property type="entry name" value="Peptidase_M32"/>
    <property type="match status" value="1"/>
</dbReference>
<accession>A0A383DBJ9</accession>
<dbReference type="Gene3D" id="1.10.1370.30">
    <property type="match status" value="1"/>
</dbReference>